<organism evidence="2">
    <name type="scientific">viral metagenome</name>
    <dbReference type="NCBI Taxonomy" id="1070528"/>
    <lineage>
        <taxon>unclassified sequences</taxon>
        <taxon>metagenomes</taxon>
        <taxon>organismal metagenomes</taxon>
    </lineage>
</organism>
<protein>
    <submittedName>
        <fullName evidence="2">Uncharacterized protein</fullName>
    </submittedName>
</protein>
<reference evidence="2" key="1">
    <citation type="journal article" date="2020" name="Nature">
        <title>Giant virus diversity and host interactions through global metagenomics.</title>
        <authorList>
            <person name="Schulz F."/>
            <person name="Roux S."/>
            <person name="Paez-Espino D."/>
            <person name="Jungbluth S."/>
            <person name="Walsh D.A."/>
            <person name="Denef V.J."/>
            <person name="McMahon K.D."/>
            <person name="Konstantinidis K.T."/>
            <person name="Eloe-Fadrosh E.A."/>
            <person name="Kyrpides N.C."/>
            <person name="Woyke T."/>
        </authorList>
    </citation>
    <scope>NUCLEOTIDE SEQUENCE</scope>
    <source>
        <strain evidence="2">GVMAG-S-1102113-118</strain>
    </source>
</reference>
<evidence type="ECO:0000313" key="2">
    <source>
        <dbReference type="EMBL" id="QHU14322.1"/>
    </source>
</evidence>
<accession>A0A6C0K8G2</accession>
<name>A0A6C0K8G2_9ZZZZ</name>
<feature type="region of interest" description="Disordered" evidence="1">
    <location>
        <begin position="266"/>
        <end position="292"/>
    </location>
</feature>
<dbReference type="EMBL" id="MN740839">
    <property type="protein sequence ID" value="QHU14322.1"/>
    <property type="molecule type" value="Genomic_DNA"/>
</dbReference>
<dbReference type="AlphaFoldDB" id="A0A6C0K8G2"/>
<sequence length="366" mass="42177">MPADNDIEGISLQFDHLCSADDFTPENGFDLFSFIFGALWSWKPNKNIKKVEEILHAVKKDNSRDFHDSGIQSIKARTQLLCGKNTLREFVTLIIRLKRPESSVREHLLRRQKAKGQHHPAEIDTVDTRLGKKVLVAQENLHKFWQRWFSLFESADIYRDFEKKILSDPDNPSQVQGARDSAARMDGILSSYGIDKKQRHLAHFRNIYFTTQRIFCYNRTLFFDCDTGRAKLYSPMSSCPFRKNQHEKIEELQAFYGTDNFNAIKTDSKSMKETSSDREKSEKKGREDEKKELMKKRKEAIDFFQNTSVHPNSGGSVSASASGFGAVRKTALKRLGRRGVRFVDGSFVNRFGQPITANLAYRHYSI</sequence>
<proteinExistence type="predicted"/>
<evidence type="ECO:0000256" key="1">
    <source>
        <dbReference type="SAM" id="MobiDB-lite"/>
    </source>
</evidence>